<sequence length="62" mass="7166">MDNTPWSDETIARLNEFQKKGTFHPYTCPGDYKVCANQRELIATTNGWVCACGKYKQKWAHI</sequence>
<accession>A0A6J5M5N0</accession>
<gene>
    <name evidence="1" type="ORF">UFOVP395_122</name>
</gene>
<evidence type="ECO:0000313" key="1">
    <source>
        <dbReference type="EMBL" id="CAB4140787.1"/>
    </source>
</evidence>
<reference evidence="1" key="1">
    <citation type="submission" date="2020-04" db="EMBL/GenBank/DDBJ databases">
        <authorList>
            <person name="Chiriac C."/>
            <person name="Salcher M."/>
            <person name="Ghai R."/>
            <person name="Kavagutti S V."/>
        </authorList>
    </citation>
    <scope>NUCLEOTIDE SEQUENCE</scope>
</reference>
<name>A0A6J5M5N0_9CAUD</name>
<protein>
    <submittedName>
        <fullName evidence="1">Uncharacterized protein</fullName>
    </submittedName>
</protein>
<proteinExistence type="predicted"/>
<organism evidence="1">
    <name type="scientific">uncultured Caudovirales phage</name>
    <dbReference type="NCBI Taxonomy" id="2100421"/>
    <lineage>
        <taxon>Viruses</taxon>
        <taxon>Duplodnaviria</taxon>
        <taxon>Heunggongvirae</taxon>
        <taxon>Uroviricota</taxon>
        <taxon>Caudoviricetes</taxon>
        <taxon>Peduoviridae</taxon>
        <taxon>Maltschvirus</taxon>
        <taxon>Maltschvirus maltsch</taxon>
    </lineage>
</organism>
<dbReference type="EMBL" id="LR796380">
    <property type="protein sequence ID" value="CAB4140787.1"/>
    <property type="molecule type" value="Genomic_DNA"/>
</dbReference>